<dbReference type="Gene3D" id="3.30.200.20">
    <property type="entry name" value="Phosphorylase Kinase, domain 1"/>
    <property type="match status" value="1"/>
</dbReference>
<dbReference type="GO" id="GO:0030246">
    <property type="term" value="F:carbohydrate binding"/>
    <property type="evidence" value="ECO:0007669"/>
    <property type="project" value="UniProtKB-KW"/>
</dbReference>
<dbReference type="InterPro" id="IPR001220">
    <property type="entry name" value="Legume_lectin_dom"/>
</dbReference>
<dbReference type="InterPro" id="IPR000719">
    <property type="entry name" value="Prot_kinase_dom"/>
</dbReference>
<evidence type="ECO:0000256" key="5">
    <source>
        <dbReference type="ARBA" id="ARBA00022679"/>
    </source>
</evidence>
<dbReference type="Gene3D" id="1.10.510.10">
    <property type="entry name" value="Transferase(Phosphotransferase) domain 1"/>
    <property type="match status" value="1"/>
</dbReference>
<dbReference type="GO" id="GO:0016020">
    <property type="term" value="C:membrane"/>
    <property type="evidence" value="ECO:0007669"/>
    <property type="project" value="UniProtKB-SubCell"/>
</dbReference>
<dbReference type="CDD" id="cd06899">
    <property type="entry name" value="lectin_legume_LecRK_Arcelin_ConA"/>
    <property type="match status" value="1"/>
</dbReference>
<evidence type="ECO:0000313" key="21">
    <source>
        <dbReference type="EMBL" id="KAG0558540.1"/>
    </source>
</evidence>
<dbReference type="GO" id="GO:0004674">
    <property type="term" value="F:protein serine/threonine kinase activity"/>
    <property type="evidence" value="ECO:0007669"/>
    <property type="project" value="UniProtKB-KW"/>
</dbReference>
<evidence type="ECO:0000256" key="10">
    <source>
        <dbReference type="ARBA" id="ARBA00022777"/>
    </source>
</evidence>
<evidence type="ECO:0000256" key="3">
    <source>
        <dbReference type="ARBA" id="ARBA00010217"/>
    </source>
</evidence>
<dbReference type="SMART" id="SM00220">
    <property type="entry name" value="S_TKc"/>
    <property type="match status" value="1"/>
</dbReference>
<dbReference type="FunFam" id="1.10.510.10:FF:000108">
    <property type="entry name" value="L-type lectin-domain containing receptor kinase S.4"/>
    <property type="match status" value="1"/>
</dbReference>
<feature type="region of interest" description="Disordered" evidence="17">
    <location>
        <begin position="655"/>
        <end position="707"/>
    </location>
</feature>
<proteinExistence type="inferred from homology"/>
<evidence type="ECO:0000259" key="20">
    <source>
        <dbReference type="PROSITE" id="PS50011"/>
    </source>
</evidence>
<feature type="domain" description="Protein kinase" evidence="20">
    <location>
        <begin position="354"/>
        <end position="635"/>
    </location>
</feature>
<feature type="chain" id="PRO_5035920788" description="Protein kinase domain-containing protein" evidence="19">
    <location>
        <begin position="23"/>
        <end position="707"/>
    </location>
</feature>
<gene>
    <name evidence="21" type="ORF">KC19_10G035800</name>
</gene>
<dbReference type="AlphaFoldDB" id="A0A8T0GHN6"/>
<keyword evidence="10" id="KW-0418">Kinase</keyword>
<keyword evidence="4" id="KW-0723">Serine/threonine-protein kinase</keyword>
<feature type="binding site" evidence="16">
    <location>
        <position position="384"/>
    </location>
    <ligand>
        <name>ATP</name>
        <dbReference type="ChEBI" id="CHEBI:30616"/>
    </ligand>
</feature>
<dbReference type="Proteomes" id="UP000822688">
    <property type="component" value="Chromosome 10"/>
</dbReference>
<keyword evidence="11 16" id="KW-0067">ATP-binding</keyword>
<evidence type="ECO:0000256" key="19">
    <source>
        <dbReference type="SAM" id="SignalP"/>
    </source>
</evidence>
<feature type="compositionally biased region" description="Low complexity" evidence="17">
    <location>
        <begin position="660"/>
        <end position="669"/>
    </location>
</feature>
<sequence length="707" mass="78914">MATYRQALLLTVAYVFVGLVDGNFTMPTHLRSNDILCLDECQFLEDNQTIIIYNITSNKTAVKGVAYYTNPIRMKDPATRRVASFNTTFTFREEPQNYNSSPMVTLEQMSAWRLGDGFTFMMTNSSSWKGDAGGRLGIFASSDALNPKIIAIEFDSYANPDTDPQYWNPTHIQKAKEFEHVSFDIATPISKCYNLTQPYNISFFQRTVIRAWIEYDGMAKILEVRISNTSSRPTLPIMTCTSDLYEFVDEKMWIGFSGSVGDAWAVYYMYNWTFTSFGISPDFRSDNTNANVGLIAGICGGIFLAFVAITIGICVYLRRKRSQQESWDKEGLLDMSGMPEFISYKHLSAATKQFSDQSKLGQGGFGSVYRGILPKTGAHVAVKKVSNDSRQGEREFLAEVQIISQLRHRNVVELTGFCRDRGKFLLVYELLPNGSLDRAIFKPRSQEDVLSWPQRWKIVSGTAAALHYLHEGWRQQVIHRDVKSSNIMLDDEYNAKLGDFGLARLVDHSKNAATTMVAGTYGYIAPEAAGGRFTDKTDVFAFGAVALEVACGRRAYDGKVESEDDLILVDMVWRHLKEGTLLNMVDPKLQGQYDTDEMVTVLKLGLLCSHPEAAARPSMRHVVQVLAGEADVPEVPEAMPEASLDPDMPKISIDDLLNPSSWSSMGSKSRSGRGKRPASISLTSMVSSSSYRLGSGRHSFGRNPNPR</sequence>
<keyword evidence="9 16" id="KW-0547">Nucleotide-binding</keyword>
<accession>A0A8T0GHN6</accession>
<evidence type="ECO:0000256" key="12">
    <source>
        <dbReference type="ARBA" id="ARBA00022989"/>
    </source>
</evidence>
<protein>
    <recommendedName>
        <fullName evidence="20">Protein kinase domain-containing protein</fullName>
    </recommendedName>
</protein>
<evidence type="ECO:0000256" key="6">
    <source>
        <dbReference type="ARBA" id="ARBA00022692"/>
    </source>
</evidence>
<dbReference type="InterPro" id="IPR050528">
    <property type="entry name" value="L-type_Lectin-RKs"/>
</dbReference>
<evidence type="ECO:0000256" key="9">
    <source>
        <dbReference type="ARBA" id="ARBA00022741"/>
    </source>
</evidence>
<dbReference type="InterPro" id="IPR011009">
    <property type="entry name" value="Kinase-like_dom_sf"/>
</dbReference>
<reference evidence="21" key="1">
    <citation type="submission" date="2020-06" db="EMBL/GenBank/DDBJ databases">
        <title>WGS assembly of Ceratodon purpureus strain R40.</title>
        <authorList>
            <person name="Carey S.B."/>
            <person name="Jenkins J."/>
            <person name="Shu S."/>
            <person name="Lovell J.T."/>
            <person name="Sreedasyam A."/>
            <person name="Maumus F."/>
            <person name="Tiley G.P."/>
            <person name="Fernandez-Pozo N."/>
            <person name="Barry K."/>
            <person name="Chen C."/>
            <person name="Wang M."/>
            <person name="Lipzen A."/>
            <person name="Daum C."/>
            <person name="Saski C.A."/>
            <person name="Payton A.C."/>
            <person name="Mcbreen J.C."/>
            <person name="Conrad R.E."/>
            <person name="Kollar L.M."/>
            <person name="Olsson S."/>
            <person name="Huttunen S."/>
            <person name="Landis J.B."/>
            <person name="Wickett N.J."/>
            <person name="Johnson M.G."/>
            <person name="Rensing S.A."/>
            <person name="Grimwood J."/>
            <person name="Schmutz J."/>
            <person name="Mcdaniel S.F."/>
        </authorList>
    </citation>
    <scope>NUCLEOTIDE SEQUENCE</scope>
    <source>
        <strain evidence="21">R40</strain>
    </source>
</reference>
<dbReference type="InterPro" id="IPR017441">
    <property type="entry name" value="Protein_kinase_ATP_BS"/>
</dbReference>
<keyword evidence="7 19" id="KW-0732">Signal</keyword>
<comment type="caution">
    <text evidence="21">The sequence shown here is derived from an EMBL/GenBank/DDBJ whole genome shotgun (WGS) entry which is preliminary data.</text>
</comment>
<feature type="transmembrane region" description="Helical" evidence="18">
    <location>
        <begin position="294"/>
        <end position="317"/>
    </location>
</feature>
<dbReference type="GO" id="GO:0005524">
    <property type="term" value="F:ATP binding"/>
    <property type="evidence" value="ECO:0007669"/>
    <property type="project" value="UniProtKB-UniRule"/>
</dbReference>
<evidence type="ECO:0000256" key="7">
    <source>
        <dbReference type="ARBA" id="ARBA00022729"/>
    </source>
</evidence>
<evidence type="ECO:0000256" key="11">
    <source>
        <dbReference type="ARBA" id="ARBA00022840"/>
    </source>
</evidence>
<dbReference type="PANTHER" id="PTHR27007">
    <property type="match status" value="1"/>
</dbReference>
<dbReference type="EMBL" id="CM026431">
    <property type="protein sequence ID" value="KAG0558540.1"/>
    <property type="molecule type" value="Genomic_DNA"/>
</dbReference>
<evidence type="ECO:0000256" key="17">
    <source>
        <dbReference type="SAM" id="MobiDB-lite"/>
    </source>
</evidence>
<keyword evidence="12 18" id="KW-1133">Transmembrane helix</keyword>
<evidence type="ECO:0000256" key="1">
    <source>
        <dbReference type="ARBA" id="ARBA00004479"/>
    </source>
</evidence>
<evidence type="ECO:0000256" key="2">
    <source>
        <dbReference type="ARBA" id="ARBA00008536"/>
    </source>
</evidence>
<keyword evidence="6 18" id="KW-0812">Transmembrane</keyword>
<comment type="similarity">
    <text evidence="3">In the C-terminal section; belongs to the protein kinase superfamily. Ser/Thr protein kinase family.</text>
</comment>
<dbReference type="Pfam" id="PF00069">
    <property type="entry name" value="Pkinase"/>
    <property type="match status" value="1"/>
</dbReference>
<evidence type="ECO:0000256" key="16">
    <source>
        <dbReference type="PROSITE-ProRule" id="PRU10141"/>
    </source>
</evidence>
<comment type="subcellular location">
    <subcellularLocation>
        <location evidence="1">Membrane</location>
        <topology evidence="1">Single-pass type I membrane protein</topology>
    </subcellularLocation>
</comment>
<keyword evidence="5" id="KW-0808">Transferase</keyword>
<keyword evidence="13 18" id="KW-0472">Membrane</keyword>
<evidence type="ECO:0000256" key="8">
    <source>
        <dbReference type="ARBA" id="ARBA00022734"/>
    </source>
</evidence>
<evidence type="ECO:0000256" key="18">
    <source>
        <dbReference type="SAM" id="Phobius"/>
    </source>
</evidence>
<evidence type="ECO:0000313" key="22">
    <source>
        <dbReference type="Proteomes" id="UP000822688"/>
    </source>
</evidence>
<dbReference type="Pfam" id="PF00139">
    <property type="entry name" value="Lectin_legB"/>
    <property type="match status" value="1"/>
</dbReference>
<dbReference type="CDD" id="cd14066">
    <property type="entry name" value="STKc_IRAK"/>
    <property type="match status" value="1"/>
</dbReference>
<dbReference type="PROSITE" id="PS50011">
    <property type="entry name" value="PROTEIN_KINASE_DOM"/>
    <property type="match status" value="1"/>
</dbReference>
<evidence type="ECO:0000256" key="4">
    <source>
        <dbReference type="ARBA" id="ARBA00022527"/>
    </source>
</evidence>
<name>A0A8T0GHN6_CERPU</name>
<evidence type="ECO:0000256" key="15">
    <source>
        <dbReference type="ARBA" id="ARBA00048679"/>
    </source>
</evidence>
<dbReference type="InterPro" id="IPR008271">
    <property type="entry name" value="Ser/Thr_kinase_AS"/>
</dbReference>
<dbReference type="SUPFAM" id="SSF49899">
    <property type="entry name" value="Concanavalin A-like lectins/glucanases"/>
    <property type="match status" value="1"/>
</dbReference>
<comment type="catalytic activity">
    <reaction evidence="14">
        <text>L-threonyl-[protein] + ATP = O-phospho-L-threonyl-[protein] + ADP + H(+)</text>
        <dbReference type="Rhea" id="RHEA:46608"/>
        <dbReference type="Rhea" id="RHEA-COMP:11060"/>
        <dbReference type="Rhea" id="RHEA-COMP:11605"/>
        <dbReference type="ChEBI" id="CHEBI:15378"/>
        <dbReference type="ChEBI" id="CHEBI:30013"/>
        <dbReference type="ChEBI" id="CHEBI:30616"/>
        <dbReference type="ChEBI" id="CHEBI:61977"/>
        <dbReference type="ChEBI" id="CHEBI:456216"/>
        <dbReference type="EC" id="2.7.11.1"/>
    </reaction>
</comment>
<keyword evidence="22" id="KW-1185">Reference proteome</keyword>
<comment type="similarity">
    <text evidence="2">In the N-terminal section; belongs to the leguminous lectin family.</text>
</comment>
<dbReference type="InterPro" id="IPR013320">
    <property type="entry name" value="ConA-like_dom_sf"/>
</dbReference>
<evidence type="ECO:0000256" key="14">
    <source>
        <dbReference type="ARBA" id="ARBA00047899"/>
    </source>
</evidence>
<feature type="signal peptide" evidence="19">
    <location>
        <begin position="1"/>
        <end position="22"/>
    </location>
</feature>
<dbReference type="PROSITE" id="PS00108">
    <property type="entry name" value="PROTEIN_KINASE_ST"/>
    <property type="match status" value="1"/>
</dbReference>
<dbReference type="PROSITE" id="PS00107">
    <property type="entry name" value="PROTEIN_KINASE_ATP"/>
    <property type="match status" value="1"/>
</dbReference>
<dbReference type="Gene3D" id="2.60.120.200">
    <property type="match status" value="1"/>
</dbReference>
<feature type="compositionally biased region" description="Low complexity" evidence="17">
    <location>
        <begin position="679"/>
        <end position="690"/>
    </location>
</feature>
<keyword evidence="8" id="KW-0430">Lectin</keyword>
<dbReference type="FunFam" id="3.30.200.20:FF:000178">
    <property type="entry name" value="serine/threonine-protein kinase PBS1-like"/>
    <property type="match status" value="1"/>
</dbReference>
<dbReference type="SUPFAM" id="SSF56112">
    <property type="entry name" value="Protein kinase-like (PK-like)"/>
    <property type="match status" value="1"/>
</dbReference>
<comment type="catalytic activity">
    <reaction evidence="15">
        <text>L-seryl-[protein] + ATP = O-phospho-L-seryl-[protein] + ADP + H(+)</text>
        <dbReference type="Rhea" id="RHEA:17989"/>
        <dbReference type="Rhea" id="RHEA-COMP:9863"/>
        <dbReference type="Rhea" id="RHEA-COMP:11604"/>
        <dbReference type="ChEBI" id="CHEBI:15378"/>
        <dbReference type="ChEBI" id="CHEBI:29999"/>
        <dbReference type="ChEBI" id="CHEBI:30616"/>
        <dbReference type="ChEBI" id="CHEBI:83421"/>
        <dbReference type="ChEBI" id="CHEBI:456216"/>
        <dbReference type="EC" id="2.7.11.1"/>
    </reaction>
</comment>
<organism evidence="21 22">
    <name type="scientific">Ceratodon purpureus</name>
    <name type="common">Fire moss</name>
    <name type="synonym">Dicranum purpureum</name>
    <dbReference type="NCBI Taxonomy" id="3225"/>
    <lineage>
        <taxon>Eukaryota</taxon>
        <taxon>Viridiplantae</taxon>
        <taxon>Streptophyta</taxon>
        <taxon>Embryophyta</taxon>
        <taxon>Bryophyta</taxon>
        <taxon>Bryophytina</taxon>
        <taxon>Bryopsida</taxon>
        <taxon>Dicranidae</taxon>
        <taxon>Pseudoditrichales</taxon>
        <taxon>Ditrichaceae</taxon>
        <taxon>Ceratodon</taxon>
    </lineage>
</organism>
<evidence type="ECO:0000256" key="13">
    <source>
        <dbReference type="ARBA" id="ARBA00023136"/>
    </source>
</evidence>